<organism evidence="1 2">
    <name type="scientific">Scytonema hofmannii PCC 7110</name>
    <dbReference type="NCBI Taxonomy" id="128403"/>
    <lineage>
        <taxon>Bacteria</taxon>
        <taxon>Bacillati</taxon>
        <taxon>Cyanobacteriota</taxon>
        <taxon>Cyanophyceae</taxon>
        <taxon>Nostocales</taxon>
        <taxon>Scytonemataceae</taxon>
        <taxon>Scytonema</taxon>
    </lineage>
</organism>
<gene>
    <name evidence="1" type="ORF">WA1_08955</name>
</gene>
<evidence type="ECO:0000313" key="2">
    <source>
        <dbReference type="Proteomes" id="UP000076925"/>
    </source>
</evidence>
<sequence>MERVEKYRELVKQVLEEYASYKFSSGEIEVMPVFDLERDRYQVVSAGWKDERRIYGCSVHIDIKDSKIWIQHDGTEIGFADEFVRLGVAKDDIVLAYHSPFMRQFDGFAVS</sequence>
<dbReference type="OrthoDB" id="467081at2"/>
<dbReference type="STRING" id="128403.WA1_08955"/>
<proteinExistence type="predicted"/>
<dbReference type="InterPro" id="IPR035943">
    <property type="entry name" value="XisI-like_sf"/>
</dbReference>
<keyword evidence="2" id="KW-1185">Reference proteome</keyword>
<dbReference type="CDD" id="cd16382">
    <property type="entry name" value="XisI-like"/>
    <property type="match status" value="1"/>
</dbReference>
<accession>A0A139WS62</accession>
<dbReference type="RefSeq" id="WP_017745403.1">
    <property type="nucleotide sequence ID" value="NZ_KQ976354.1"/>
</dbReference>
<comment type="caution">
    <text evidence="1">The sequence shown here is derived from an EMBL/GenBank/DDBJ whole genome shotgun (WGS) entry which is preliminary data.</text>
</comment>
<dbReference type="AlphaFoldDB" id="A0A139WS62"/>
<reference evidence="1 2" key="1">
    <citation type="journal article" date="2013" name="Genome Biol. Evol.">
        <title>Genomes of Stigonematalean cyanobacteria (subsection V) and the evolution of oxygenic photosynthesis from prokaryotes to plastids.</title>
        <authorList>
            <person name="Dagan T."/>
            <person name="Roettger M."/>
            <person name="Stucken K."/>
            <person name="Landan G."/>
            <person name="Koch R."/>
            <person name="Major P."/>
            <person name="Gould S.B."/>
            <person name="Goremykin V.V."/>
            <person name="Rippka R."/>
            <person name="Tandeau de Marsac N."/>
            <person name="Gugger M."/>
            <person name="Lockhart P.J."/>
            <person name="Allen J.F."/>
            <person name="Brune I."/>
            <person name="Maus I."/>
            <person name="Puhler A."/>
            <person name="Martin W.F."/>
        </authorList>
    </citation>
    <scope>NUCLEOTIDE SEQUENCE [LARGE SCALE GENOMIC DNA]</scope>
    <source>
        <strain evidence="1 2">PCC 7110</strain>
    </source>
</reference>
<evidence type="ECO:0000313" key="1">
    <source>
        <dbReference type="EMBL" id="KYC35272.1"/>
    </source>
</evidence>
<dbReference type="Pfam" id="PF08869">
    <property type="entry name" value="XisI"/>
    <property type="match status" value="1"/>
</dbReference>
<dbReference type="EMBL" id="ANNX02000052">
    <property type="protein sequence ID" value="KYC35272.1"/>
    <property type="molecule type" value="Genomic_DNA"/>
</dbReference>
<name>A0A139WS62_9CYAN</name>
<dbReference type="SUPFAM" id="SSF143847">
    <property type="entry name" value="XisI-like"/>
    <property type="match status" value="1"/>
</dbReference>
<dbReference type="InterPro" id="IPR014968">
    <property type="entry name" value="XisI"/>
</dbReference>
<dbReference type="Proteomes" id="UP000076925">
    <property type="component" value="Unassembled WGS sequence"/>
</dbReference>
<protein>
    <submittedName>
        <fullName evidence="1">Fatty-acid oxidation protein subunit alpha</fullName>
    </submittedName>
</protein>
<dbReference type="Gene3D" id="3.30.310.110">
    <property type="entry name" value="XisI-like"/>
    <property type="match status" value="1"/>
</dbReference>